<proteinExistence type="predicted"/>
<dbReference type="InterPro" id="IPR042271">
    <property type="entry name" value="Zinicin_2_N"/>
</dbReference>
<feature type="region of interest" description="Disordered" evidence="1">
    <location>
        <begin position="488"/>
        <end position="514"/>
    </location>
</feature>
<feature type="compositionally biased region" description="Basic and acidic residues" evidence="1">
    <location>
        <begin position="21"/>
        <end position="30"/>
    </location>
</feature>
<feature type="region of interest" description="Disordered" evidence="1">
    <location>
        <begin position="1"/>
        <end position="37"/>
    </location>
</feature>
<dbReference type="EMBL" id="AMEM01000016">
    <property type="protein sequence ID" value="EKX90943.1"/>
    <property type="molecule type" value="Genomic_DNA"/>
</dbReference>
<dbReference type="AlphaFoldDB" id="L1MI49"/>
<dbReference type="STRING" id="1035195.HMPREF9997_01008"/>
<dbReference type="Pfam" id="PF10103">
    <property type="entry name" value="Zincin_2"/>
    <property type="match status" value="1"/>
</dbReference>
<feature type="region of interest" description="Disordered" evidence="1">
    <location>
        <begin position="51"/>
        <end position="83"/>
    </location>
</feature>
<dbReference type="PANTHER" id="PTHR39420">
    <property type="match status" value="1"/>
</dbReference>
<dbReference type="OrthoDB" id="8478472at2"/>
<sequence>MSPNNFGFSAHNNDDDDNDDDNRRNNDNQDNHNPFGFFSFGGPGFSGGFGSGFSSAFGDQDSSGTGGASGSSGDGTGGLGDILSQFGQMLSGMGSSMNSPDAQGPVNFPLAERIARQAITSYHSQHSTAAGVRDHDTKAVEEAVRLAELWLDDATSFPTAGHRVVAWDPDTWLTETLPMWKRLISPVAEGTAEAELSGLPEELQGDLGPMKNMIEHMSRMHQGMNLGNSLGDLAPQALSGTDFGLPLAPAGVTAIMPQRLAELTSGLNIPTQEALVYLCAREAARQRLFTHIPYLTEMFVSSVEEFAAGLVVDKTEIDDVLRSMDINPDDPMNIQDLIGRLQESDLTPRITSNNAAAISRLETLLALIEGWVDLVVTEAMGERMPSTAIMNDAWQRRRTSGGSADNVLKQVVGIDINAPRVDAAKELWRRVGVAVGTTRRDAVWNHPDFLPVASDIDSSAEFIDGLLSEGEVDGFDPIAEIDALEKMLAEEAEKAEGESGDTDNDKSKGDEEEQ</sequence>
<dbReference type="eggNOG" id="COG5282">
    <property type="taxonomic scope" value="Bacteria"/>
</dbReference>
<dbReference type="GO" id="GO:0016787">
    <property type="term" value="F:hydrolase activity"/>
    <property type="evidence" value="ECO:0007669"/>
    <property type="project" value="UniProtKB-KW"/>
</dbReference>
<evidence type="ECO:0000313" key="2">
    <source>
        <dbReference type="EMBL" id="EKX90943.1"/>
    </source>
</evidence>
<dbReference type="HOGENOM" id="CLU_031872_1_1_11"/>
<keyword evidence="2" id="KW-0378">Hydrolase</keyword>
<dbReference type="SUPFAM" id="SSF55486">
    <property type="entry name" value="Metalloproteases ('zincins'), catalytic domain"/>
    <property type="match status" value="1"/>
</dbReference>
<name>L1MI49_9CORY</name>
<organism evidence="2 3">
    <name type="scientific">Corynebacterium durum F0235</name>
    <dbReference type="NCBI Taxonomy" id="1035195"/>
    <lineage>
        <taxon>Bacteria</taxon>
        <taxon>Bacillati</taxon>
        <taxon>Actinomycetota</taxon>
        <taxon>Actinomycetes</taxon>
        <taxon>Mycobacteriales</taxon>
        <taxon>Corynebacteriaceae</taxon>
        <taxon>Corynebacterium</taxon>
    </lineage>
</organism>
<dbReference type="InterPro" id="IPR018766">
    <property type="entry name" value="Zinicin_2"/>
</dbReference>
<dbReference type="PANTHER" id="PTHR39420:SF2">
    <property type="entry name" value="HYDROLASE"/>
    <property type="match status" value="1"/>
</dbReference>
<evidence type="ECO:0000313" key="3">
    <source>
        <dbReference type="Proteomes" id="UP000010445"/>
    </source>
</evidence>
<dbReference type="NCBIfam" id="TIGR03624">
    <property type="entry name" value="putative hydrolase"/>
    <property type="match status" value="1"/>
</dbReference>
<gene>
    <name evidence="2" type="ORF">HMPREF9997_01008</name>
</gene>
<comment type="caution">
    <text evidence="2">The sequence shown here is derived from an EMBL/GenBank/DDBJ whole genome shotgun (WGS) entry which is preliminary data.</text>
</comment>
<feature type="compositionally biased region" description="Low complexity" evidence="1">
    <location>
        <begin position="52"/>
        <end position="63"/>
    </location>
</feature>
<protein>
    <submittedName>
        <fullName evidence="2">Putative hydrolase</fullName>
    </submittedName>
</protein>
<feature type="compositionally biased region" description="Gly residues" evidence="1">
    <location>
        <begin position="64"/>
        <end position="80"/>
    </location>
</feature>
<dbReference type="Gene3D" id="1.20.150.30">
    <property type="entry name" value="Zincin-like metallopeptidase, N-terminal domain"/>
    <property type="match status" value="1"/>
</dbReference>
<dbReference type="Proteomes" id="UP000010445">
    <property type="component" value="Unassembled WGS sequence"/>
</dbReference>
<accession>L1MI49</accession>
<evidence type="ECO:0000256" key="1">
    <source>
        <dbReference type="SAM" id="MobiDB-lite"/>
    </source>
</evidence>
<dbReference type="RefSeq" id="WP_006063248.1">
    <property type="nucleotide sequence ID" value="NZ_KB290830.1"/>
</dbReference>
<dbReference type="PATRIC" id="fig|1035195.3.peg.899"/>
<reference evidence="2 3" key="1">
    <citation type="submission" date="2012-05" db="EMBL/GenBank/DDBJ databases">
        <authorList>
            <person name="Weinstock G."/>
            <person name="Sodergren E."/>
            <person name="Lobos E.A."/>
            <person name="Fulton L."/>
            <person name="Fulton R."/>
            <person name="Courtney L."/>
            <person name="Fronick C."/>
            <person name="O'Laughlin M."/>
            <person name="Godfrey J."/>
            <person name="Wilson R.M."/>
            <person name="Miner T."/>
            <person name="Farmer C."/>
            <person name="Delehaunty K."/>
            <person name="Cordes M."/>
            <person name="Minx P."/>
            <person name="Tomlinson C."/>
            <person name="Chen J."/>
            <person name="Wollam A."/>
            <person name="Pepin K.H."/>
            <person name="Bhonagiri V."/>
            <person name="Zhang X."/>
            <person name="Suruliraj S."/>
            <person name="Warren W."/>
            <person name="Mitreva M."/>
            <person name="Mardis E.R."/>
            <person name="Wilson R.K."/>
        </authorList>
    </citation>
    <scope>NUCLEOTIDE SEQUENCE [LARGE SCALE GENOMIC DNA]</scope>
    <source>
        <strain evidence="2 3">F0235</strain>
    </source>
</reference>
<keyword evidence="3" id="KW-1185">Reference proteome</keyword>